<feature type="domain" description="CHASE2" evidence="2">
    <location>
        <begin position="35"/>
        <end position="292"/>
    </location>
</feature>
<evidence type="ECO:0000313" key="4">
    <source>
        <dbReference type="Proteomes" id="UP001200470"/>
    </source>
</evidence>
<keyword evidence="1" id="KW-0472">Membrane</keyword>
<dbReference type="InterPro" id="IPR007890">
    <property type="entry name" value="CHASE2"/>
</dbReference>
<gene>
    <name evidence="3" type="ORF">I6E12_03005</name>
</gene>
<dbReference type="Pfam" id="PF05226">
    <property type="entry name" value="CHASE2"/>
    <property type="match status" value="1"/>
</dbReference>
<name>A0ABS9CET1_9BACT</name>
<evidence type="ECO:0000313" key="3">
    <source>
        <dbReference type="EMBL" id="MCF2563080.1"/>
    </source>
</evidence>
<sequence>MIRNLIVTILSFAVAGLFALFAFNLTVFNPIAQVVTDFEMTDVYYHILQDGDILEDSPDIVIVDMSDLYSRREIAATLDAIGKQKPRVVGVDVVFEGLKEDTLGDAMIFETAAKYDNIVYSYKLLDYQNDSIGYAESVHSFFAEAVPVMEGFTNMQRNLYGGLKRQLSLGRRYQGKLQPSFITKVVNTYQGKEIYKPLDKDLNINFSPRHYRVINPEDVSKSGDLIRGKVVLFGAMKDEYDMHYTPLGKIAGVELLGYAIDTLINQTEVKSASGWQQWIIAFLLVFFTETIFSFYKNRVSRIGNRFWRFLLSATFFRSYLMFLWMAVWVWLGFILFFKYNFSLNFGWAFSAIAFLVLAEGIIKESIEAYNSK</sequence>
<protein>
    <submittedName>
        <fullName evidence="3">CHASE2 domain-containing protein</fullName>
    </submittedName>
</protein>
<dbReference type="RefSeq" id="WP_094446580.1">
    <property type="nucleotide sequence ID" value="NZ_JADYTN010000004.1"/>
</dbReference>
<feature type="transmembrane region" description="Helical" evidence="1">
    <location>
        <begin position="275"/>
        <end position="295"/>
    </location>
</feature>
<keyword evidence="1" id="KW-0812">Transmembrane</keyword>
<evidence type="ECO:0000259" key="2">
    <source>
        <dbReference type="SMART" id="SM01080"/>
    </source>
</evidence>
<keyword evidence="4" id="KW-1185">Reference proteome</keyword>
<keyword evidence="1" id="KW-1133">Transmembrane helix</keyword>
<reference evidence="3 4" key="1">
    <citation type="submission" date="2020-12" db="EMBL/GenBank/DDBJ databases">
        <title>Whole genome sequences of gut porcine anaerobes.</title>
        <authorList>
            <person name="Kubasova T."/>
            <person name="Jahodarova E."/>
            <person name="Rychlik I."/>
        </authorList>
    </citation>
    <scope>NUCLEOTIDE SEQUENCE [LARGE SCALE GENOMIC DNA]</scope>
    <source>
        <strain evidence="3 4">An925</strain>
    </source>
</reference>
<dbReference type="SMART" id="SM01080">
    <property type="entry name" value="CHASE2"/>
    <property type="match status" value="1"/>
</dbReference>
<feature type="transmembrane region" description="Helical" evidence="1">
    <location>
        <begin position="343"/>
        <end position="362"/>
    </location>
</feature>
<dbReference type="Proteomes" id="UP001200470">
    <property type="component" value="Unassembled WGS sequence"/>
</dbReference>
<comment type="caution">
    <text evidence="3">The sequence shown here is derived from an EMBL/GenBank/DDBJ whole genome shotgun (WGS) entry which is preliminary data.</text>
</comment>
<organism evidence="3 4">
    <name type="scientific">Xylanibacter brevis</name>
    <dbReference type="NCBI Taxonomy" id="83231"/>
    <lineage>
        <taxon>Bacteria</taxon>
        <taxon>Pseudomonadati</taxon>
        <taxon>Bacteroidota</taxon>
        <taxon>Bacteroidia</taxon>
        <taxon>Bacteroidales</taxon>
        <taxon>Prevotellaceae</taxon>
        <taxon>Xylanibacter</taxon>
    </lineage>
</organism>
<feature type="transmembrane region" description="Helical" evidence="1">
    <location>
        <begin position="316"/>
        <end position="337"/>
    </location>
</feature>
<dbReference type="EMBL" id="JADYTN010000004">
    <property type="protein sequence ID" value="MCF2563080.1"/>
    <property type="molecule type" value="Genomic_DNA"/>
</dbReference>
<accession>A0ABS9CET1</accession>
<evidence type="ECO:0000256" key="1">
    <source>
        <dbReference type="SAM" id="Phobius"/>
    </source>
</evidence>
<proteinExistence type="predicted"/>